<dbReference type="InterPro" id="IPR011006">
    <property type="entry name" value="CheY-like_superfamily"/>
</dbReference>
<dbReference type="InterPro" id="IPR001789">
    <property type="entry name" value="Sig_transdc_resp-reg_receiver"/>
</dbReference>
<dbReference type="SMART" id="SM00448">
    <property type="entry name" value="REC"/>
    <property type="match status" value="1"/>
</dbReference>
<keyword evidence="4" id="KW-1185">Reference proteome</keyword>
<dbReference type="STRING" id="241145.SAMN05660776_0660"/>
<dbReference type="PROSITE" id="PS50110">
    <property type="entry name" value="RESPONSE_REGULATORY"/>
    <property type="match status" value="1"/>
</dbReference>
<evidence type="ECO:0000313" key="4">
    <source>
        <dbReference type="Proteomes" id="UP000190230"/>
    </source>
</evidence>
<sequence>MKKINLACLIEDDPIHIFLSKKYLEMTGRIENIMICQNGKEAYDKLKAIFTAGEILPELILLDLNMPIWDGWQFLEKFKGIPLESKITIYILTSSISEVDREKARHFNNVNNYVVKPIKLETLVELLDEMDKEIANNQD</sequence>
<organism evidence="3 4">
    <name type="scientific">Salegentibacter holothuriorum</name>
    <dbReference type="NCBI Taxonomy" id="241145"/>
    <lineage>
        <taxon>Bacteria</taxon>
        <taxon>Pseudomonadati</taxon>
        <taxon>Bacteroidota</taxon>
        <taxon>Flavobacteriia</taxon>
        <taxon>Flavobacteriales</taxon>
        <taxon>Flavobacteriaceae</taxon>
        <taxon>Salegentibacter</taxon>
    </lineage>
</organism>
<dbReference type="InterPro" id="IPR052893">
    <property type="entry name" value="TCS_response_regulator"/>
</dbReference>
<dbReference type="PANTHER" id="PTHR44520:SF2">
    <property type="entry name" value="RESPONSE REGULATOR RCP1"/>
    <property type="match status" value="1"/>
</dbReference>
<accession>A0A1T5AKJ1</accession>
<keyword evidence="1" id="KW-0597">Phosphoprotein</keyword>
<feature type="modified residue" description="4-aspartylphosphate" evidence="1">
    <location>
        <position position="63"/>
    </location>
</feature>
<dbReference type="Proteomes" id="UP000190230">
    <property type="component" value="Unassembled WGS sequence"/>
</dbReference>
<evidence type="ECO:0000259" key="2">
    <source>
        <dbReference type="PROSITE" id="PS50110"/>
    </source>
</evidence>
<dbReference type="GO" id="GO:0000160">
    <property type="term" value="P:phosphorelay signal transduction system"/>
    <property type="evidence" value="ECO:0007669"/>
    <property type="project" value="InterPro"/>
</dbReference>
<dbReference type="Gene3D" id="3.40.50.2300">
    <property type="match status" value="1"/>
</dbReference>
<proteinExistence type="predicted"/>
<dbReference type="RefSeq" id="WP_079719259.1">
    <property type="nucleotide sequence ID" value="NZ_FUYY01000001.1"/>
</dbReference>
<feature type="domain" description="Response regulatory" evidence="2">
    <location>
        <begin position="6"/>
        <end position="131"/>
    </location>
</feature>
<dbReference type="EMBL" id="FUYY01000001">
    <property type="protein sequence ID" value="SKB35466.1"/>
    <property type="molecule type" value="Genomic_DNA"/>
</dbReference>
<dbReference type="SUPFAM" id="SSF52172">
    <property type="entry name" value="CheY-like"/>
    <property type="match status" value="1"/>
</dbReference>
<protein>
    <submittedName>
        <fullName evidence="3">Response regulator receiver domain-containing protein</fullName>
    </submittedName>
</protein>
<reference evidence="4" key="1">
    <citation type="submission" date="2017-02" db="EMBL/GenBank/DDBJ databases">
        <authorList>
            <person name="Varghese N."/>
            <person name="Submissions S."/>
        </authorList>
    </citation>
    <scope>NUCLEOTIDE SEQUENCE [LARGE SCALE GENOMIC DNA]</scope>
    <source>
        <strain evidence="4">DSM 23405</strain>
    </source>
</reference>
<name>A0A1T5AKJ1_9FLAO</name>
<dbReference type="OrthoDB" id="673128at2"/>
<dbReference type="AlphaFoldDB" id="A0A1T5AKJ1"/>
<dbReference type="Pfam" id="PF00072">
    <property type="entry name" value="Response_reg"/>
    <property type="match status" value="1"/>
</dbReference>
<dbReference type="PANTHER" id="PTHR44520">
    <property type="entry name" value="RESPONSE REGULATOR RCP1-RELATED"/>
    <property type="match status" value="1"/>
</dbReference>
<evidence type="ECO:0000313" key="3">
    <source>
        <dbReference type="EMBL" id="SKB35466.1"/>
    </source>
</evidence>
<evidence type="ECO:0000256" key="1">
    <source>
        <dbReference type="PROSITE-ProRule" id="PRU00169"/>
    </source>
</evidence>
<gene>
    <name evidence="3" type="ORF">SAMN05660776_0660</name>
</gene>